<dbReference type="Pfam" id="PF00043">
    <property type="entry name" value="GST_C"/>
    <property type="match status" value="1"/>
</dbReference>
<dbReference type="PROSITE" id="PS50404">
    <property type="entry name" value="GST_NTER"/>
    <property type="match status" value="1"/>
</dbReference>
<sequence length="218" mass="24724">MLIIYGIYKSRASRNYWMVRELGIEFKAVPVVQARLLDDPHASDAKFNSLSPEFLRVNPNGQIPIVDDDGLVLWESIAINLYLARKHRGSISAQSVQEEGLIEMWSFWAVNEVEPHAIKIVYVHDAGQQDTPSGKETLALASSMLKRPFQILNLHLSDQNYLVGNRFTVADLNVAEILRYAITEEVLTGPNPNVVAWYERCHERSAFKDMWSARAQLG</sequence>
<dbReference type="Pfam" id="PF02798">
    <property type="entry name" value="GST_N"/>
    <property type="match status" value="1"/>
</dbReference>
<dbReference type="Gene3D" id="3.40.30.10">
    <property type="entry name" value="Glutaredoxin"/>
    <property type="match status" value="1"/>
</dbReference>
<dbReference type="SUPFAM" id="SSF47616">
    <property type="entry name" value="GST C-terminal domain-like"/>
    <property type="match status" value="1"/>
</dbReference>
<evidence type="ECO:0000313" key="4">
    <source>
        <dbReference type="EMBL" id="RCW80171.1"/>
    </source>
</evidence>
<dbReference type="InterPro" id="IPR040079">
    <property type="entry name" value="Glutathione_S-Trfase"/>
</dbReference>
<proteinExistence type="inferred from homology"/>
<dbReference type="AlphaFoldDB" id="A0A368YIV8"/>
<evidence type="ECO:0000259" key="3">
    <source>
        <dbReference type="PROSITE" id="PS50405"/>
    </source>
</evidence>
<keyword evidence="4" id="KW-0808">Transferase</keyword>
<dbReference type="SFLD" id="SFLDG00358">
    <property type="entry name" value="Main_(cytGST)"/>
    <property type="match status" value="1"/>
</dbReference>
<accession>A0A368YIV8</accession>
<dbReference type="InterPro" id="IPR010987">
    <property type="entry name" value="Glutathione-S-Trfase_C-like"/>
</dbReference>
<evidence type="ECO:0000256" key="1">
    <source>
        <dbReference type="RuleBase" id="RU003494"/>
    </source>
</evidence>
<dbReference type="SFLD" id="SFLDS00019">
    <property type="entry name" value="Glutathione_Transferase_(cytos"/>
    <property type="match status" value="1"/>
</dbReference>
<dbReference type="GO" id="GO:0016740">
    <property type="term" value="F:transferase activity"/>
    <property type="evidence" value="ECO:0007669"/>
    <property type="project" value="UniProtKB-KW"/>
</dbReference>
<keyword evidence="5" id="KW-1185">Reference proteome</keyword>
<evidence type="ECO:0000259" key="2">
    <source>
        <dbReference type="PROSITE" id="PS50404"/>
    </source>
</evidence>
<evidence type="ECO:0000313" key="5">
    <source>
        <dbReference type="Proteomes" id="UP000253324"/>
    </source>
</evidence>
<dbReference type="RefSeq" id="WP_114431900.1">
    <property type="nucleotide sequence ID" value="NZ_QPJM01000015.1"/>
</dbReference>
<dbReference type="Gene3D" id="1.20.1050.10">
    <property type="match status" value="1"/>
</dbReference>
<reference evidence="4 5" key="1">
    <citation type="submission" date="2018-07" db="EMBL/GenBank/DDBJ databases">
        <title>Genomic Encyclopedia of Type Strains, Phase III (KMG-III): the genomes of soil and plant-associated and newly described type strains.</title>
        <authorList>
            <person name="Whitman W."/>
        </authorList>
    </citation>
    <scope>NUCLEOTIDE SEQUENCE [LARGE SCALE GENOMIC DNA]</scope>
    <source>
        <strain evidence="4 5">31-25a</strain>
    </source>
</reference>
<dbReference type="CDD" id="cd03207">
    <property type="entry name" value="GST_C_8"/>
    <property type="match status" value="1"/>
</dbReference>
<name>A0A368YIV8_9HYPH</name>
<dbReference type="SUPFAM" id="SSF52833">
    <property type="entry name" value="Thioredoxin-like"/>
    <property type="match status" value="1"/>
</dbReference>
<feature type="domain" description="GST N-terminal" evidence="2">
    <location>
        <begin position="1"/>
        <end position="91"/>
    </location>
</feature>
<dbReference type="OrthoDB" id="5740960at2"/>
<dbReference type="EMBL" id="QPJM01000015">
    <property type="protein sequence ID" value="RCW80171.1"/>
    <property type="molecule type" value="Genomic_DNA"/>
</dbReference>
<dbReference type="InterPro" id="IPR004046">
    <property type="entry name" value="GST_C"/>
</dbReference>
<feature type="domain" description="GST C-terminal" evidence="3">
    <location>
        <begin position="95"/>
        <end position="218"/>
    </location>
</feature>
<comment type="similarity">
    <text evidence="1">Belongs to the GST superfamily.</text>
</comment>
<dbReference type="PANTHER" id="PTHR44051:SF8">
    <property type="entry name" value="GLUTATHIONE S-TRANSFERASE GSTA"/>
    <property type="match status" value="1"/>
</dbReference>
<dbReference type="Proteomes" id="UP000253324">
    <property type="component" value="Unassembled WGS sequence"/>
</dbReference>
<gene>
    <name evidence="4" type="ORF">C7476_115136</name>
</gene>
<comment type="caution">
    <text evidence="4">The sequence shown here is derived from an EMBL/GenBank/DDBJ whole genome shotgun (WGS) entry which is preliminary data.</text>
</comment>
<dbReference type="InterPro" id="IPR036282">
    <property type="entry name" value="Glutathione-S-Trfase_C_sf"/>
</dbReference>
<organism evidence="4 5">
    <name type="scientific">Phyllobacterium bourgognense</name>
    <dbReference type="NCBI Taxonomy" id="314236"/>
    <lineage>
        <taxon>Bacteria</taxon>
        <taxon>Pseudomonadati</taxon>
        <taxon>Pseudomonadota</taxon>
        <taxon>Alphaproteobacteria</taxon>
        <taxon>Hyphomicrobiales</taxon>
        <taxon>Phyllobacteriaceae</taxon>
        <taxon>Phyllobacterium</taxon>
    </lineage>
</organism>
<dbReference type="PANTHER" id="PTHR44051">
    <property type="entry name" value="GLUTATHIONE S-TRANSFERASE-RELATED"/>
    <property type="match status" value="1"/>
</dbReference>
<dbReference type="PROSITE" id="PS50405">
    <property type="entry name" value="GST_CTER"/>
    <property type="match status" value="1"/>
</dbReference>
<protein>
    <submittedName>
        <fullName evidence="4">Glutathione S-transferase</fullName>
    </submittedName>
</protein>
<dbReference type="InterPro" id="IPR004045">
    <property type="entry name" value="Glutathione_S-Trfase_N"/>
</dbReference>
<dbReference type="InterPro" id="IPR036249">
    <property type="entry name" value="Thioredoxin-like_sf"/>
</dbReference>
<dbReference type="CDD" id="cd03046">
    <property type="entry name" value="GST_N_GTT1_like"/>
    <property type="match status" value="1"/>
</dbReference>